<evidence type="ECO:0000313" key="3">
    <source>
        <dbReference type="Proteomes" id="UP000184268"/>
    </source>
</evidence>
<dbReference type="PANTHER" id="PTHR33840:SF1">
    <property type="entry name" value="TLE1 PHOSPHOLIPASE DOMAIN-CONTAINING PROTEIN"/>
    <property type="match status" value="1"/>
</dbReference>
<dbReference type="SUPFAM" id="SSF53474">
    <property type="entry name" value="alpha/beta-Hydrolases"/>
    <property type="match status" value="1"/>
</dbReference>
<dbReference type="InterPro" id="IPR029058">
    <property type="entry name" value="AB_hydrolase_fold"/>
</dbReference>
<dbReference type="PANTHER" id="PTHR33840">
    <property type="match status" value="1"/>
</dbReference>
<gene>
    <name evidence="2" type="ORF">SAMN02745129_1402</name>
</gene>
<dbReference type="AlphaFoldDB" id="A0A1M5QY87"/>
<keyword evidence="3" id="KW-1185">Reference proteome</keyword>
<feature type="domain" description="T6SS Phospholipase effector Tle1-like catalytic" evidence="1">
    <location>
        <begin position="2"/>
        <end position="224"/>
    </location>
</feature>
<accession>A0A1M5QY87</accession>
<dbReference type="Proteomes" id="UP000184268">
    <property type="component" value="Unassembled WGS sequence"/>
</dbReference>
<organism evidence="2 3">
    <name type="scientific">Ferrimonas marina</name>
    <dbReference type="NCBI Taxonomy" id="299255"/>
    <lineage>
        <taxon>Bacteria</taxon>
        <taxon>Pseudomonadati</taxon>
        <taxon>Pseudomonadota</taxon>
        <taxon>Gammaproteobacteria</taxon>
        <taxon>Alteromonadales</taxon>
        <taxon>Ferrimonadaceae</taxon>
        <taxon>Ferrimonas</taxon>
    </lineage>
</organism>
<dbReference type="EMBL" id="FQXG01000002">
    <property type="protein sequence ID" value="SHH18848.1"/>
    <property type="molecule type" value="Genomic_DNA"/>
</dbReference>
<protein>
    <submittedName>
        <fullName evidence="2">Uncharacterized alpha/beta hydrolase domain</fullName>
    </submittedName>
</protein>
<reference evidence="2 3" key="1">
    <citation type="submission" date="2016-11" db="EMBL/GenBank/DDBJ databases">
        <authorList>
            <person name="Jaros S."/>
            <person name="Januszkiewicz K."/>
            <person name="Wedrychowicz H."/>
        </authorList>
    </citation>
    <scope>NUCLEOTIDE SEQUENCE [LARGE SCALE GENOMIC DNA]</scope>
    <source>
        <strain evidence="2 3">DSM 16917</strain>
    </source>
</reference>
<dbReference type="Pfam" id="PF09994">
    <property type="entry name" value="T6SS_Tle1-like_cat"/>
    <property type="match status" value="1"/>
</dbReference>
<evidence type="ECO:0000259" key="1">
    <source>
        <dbReference type="Pfam" id="PF09994"/>
    </source>
</evidence>
<proteinExistence type="predicted"/>
<dbReference type="OrthoDB" id="4378831at2"/>
<name>A0A1M5QY87_9GAMM</name>
<evidence type="ECO:0000313" key="2">
    <source>
        <dbReference type="EMBL" id="SHH18848.1"/>
    </source>
</evidence>
<sequence length="301" mass="33510">MKKLVICIDGVWGAPLPPSQHSAMARLARGILPSDAEGQAQVVLLLQPEGALDQAAIDRDLLQCYRFVAQNYEAGDQLFLYGFSYGAYLVRRFAAMLDVCGVMQRLHLDKSEEALRLFYQPRLREEDMESRQFRAHYALTDECRVRLLAAVDTVGQHGVPARSLSSVREWGLFQDCHLPKCVDRAVQALALDEVRGDFVPCLWSSKVETEQLWFSGNHDDLGGVGLLPGNLADSALHCLATLSEQQGLELDAALYAQLNEEDSESVMPLVDGFADYFGCEPREVVEGTALHASVSRRRRVR</sequence>
<dbReference type="InterPro" id="IPR018712">
    <property type="entry name" value="Tle1-like_cat"/>
</dbReference>
<dbReference type="GO" id="GO:0016787">
    <property type="term" value="F:hydrolase activity"/>
    <property type="evidence" value="ECO:0007669"/>
    <property type="project" value="UniProtKB-KW"/>
</dbReference>
<dbReference type="RefSeq" id="WP_067657971.1">
    <property type="nucleotide sequence ID" value="NZ_FQXG01000002.1"/>
</dbReference>
<keyword evidence="2" id="KW-0378">Hydrolase</keyword>